<evidence type="ECO:0000313" key="2">
    <source>
        <dbReference type="Proteomes" id="UP001168524"/>
    </source>
</evidence>
<gene>
    <name evidence="1" type="ORF">QTA56_07410</name>
</gene>
<keyword evidence="2" id="KW-1185">Reference proteome</keyword>
<protein>
    <submittedName>
        <fullName evidence="1">Uncharacterized protein</fullName>
    </submittedName>
</protein>
<organism evidence="1 2">
    <name type="scientific">Acinetobacter thutiue</name>
    <dbReference type="NCBI Taxonomy" id="2998078"/>
    <lineage>
        <taxon>Bacteria</taxon>
        <taxon>Pseudomonadati</taxon>
        <taxon>Pseudomonadota</taxon>
        <taxon>Gammaproteobacteria</taxon>
        <taxon>Moraxellales</taxon>
        <taxon>Moraxellaceae</taxon>
        <taxon>Acinetobacter</taxon>
    </lineage>
</organism>
<proteinExistence type="predicted"/>
<comment type="caution">
    <text evidence="1">The sequence shown here is derived from an EMBL/GenBank/DDBJ whole genome shotgun (WGS) entry which is preliminary data.</text>
</comment>
<accession>A0ABT7WN34</accession>
<dbReference type="EMBL" id="JAUDZE010000002">
    <property type="protein sequence ID" value="MDN0014063.1"/>
    <property type="molecule type" value="Genomic_DNA"/>
</dbReference>
<dbReference type="RefSeq" id="WP_267980296.1">
    <property type="nucleotide sequence ID" value="NZ_JAPQKF010000002.1"/>
</dbReference>
<evidence type="ECO:0000313" key="1">
    <source>
        <dbReference type="EMBL" id="MDN0014063.1"/>
    </source>
</evidence>
<name>A0ABT7WN34_9GAMM</name>
<sequence>MKSTLKGMAEKSLQAAPAHKRVQFAKDLDKLIDGKHAVIPSELTWEQLQKLSDDPEFFEYWQAACSGDSGEDCACLAIQAIHKALIKAAQEASL</sequence>
<reference evidence="1" key="1">
    <citation type="submission" date="2023-06" db="EMBL/GenBank/DDBJ databases">
        <title>Two novel species of Acinetobacter isolated from motorbike repairing workshop in Vietnam.</title>
        <authorList>
            <person name="Le N.T.T."/>
        </authorList>
    </citation>
    <scope>NUCLEOTIDE SEQUENCE</scope>
    <source>
        <strain evidence="1">VNH17</strain>
    </source>
</reference>
<dbReference type="Proteomes" id="UP001168524">
    <property type="component" value="Unassembled WGS sequence"/>
</dbReference>